<comment type="caution">
    <text evidence="4">The sequence shown here is derived from an EMBL/GenBank/DDBJ whole genome shotgun (WGS) entry which is preliminary data.</text>
</comment>
<evidence type="ECO:0000313" key="5">
    <source>
        <dbReference type="Proteomes" id="UP000752647"/>
    </source>
</evidence>
<sequence>MNEIMPNKRRESKKAIIIAGAQKVFSTKGFLNVTMQDIIDACGISRGGIYLYFRATDDIFFETITQRSVRQFDDIREAVKNEPSFDQLIRVYLGEHKNRLINHINGAPSLLRAMYEYSFTHHADCDKRLKQKQTNATKATVRAILDLGVKQNKITCHDTKIIADNFMLLIEGMSIVALTGTLTAQQIDDQFHMFMQQLS</sequence>
<dbReference type="InterPro" id="IPR050624">
    <property type="entry name" value="HTH-type_Tx_Regulator"/>
</dbReference>
<dbReference type="AlphaFoldDB" id="A0A9Q3XT91"/>
<protein>
    <submittedName>
        <fullName evidence="4">TetR/AcrR family transcriptional regulator</fullName>
    </submittedName>
</protein>
<evidence type="ECO:0000313" key="4">
    <source>
        <dbReference type="EMBL" id="MBZ5962430.1"/>
    </source>
</evidence>
<dbReference type="PANTHER" id="PTHR43479">
    <property type="entry name" value="ACREF/ENVCD OPERON REPRESSOR-RELATED"/>
    <property type="match status" value="1"/>
</dbReference>
<dbReference type="InterPro" id="IPR001647">
    <property type="entry name" value="HTH_TetR"/>
</dbReference>
<dbReference type="PROSITE" id="PS01081">
    <property type="entry name" value="HTH_TETR_1"/>
    <property type="match status" value="1"/>
</dbReference>
<dbReference type="SUPFAM" id="SSF46689">
    <property type="entry name" value="Homeodomain-like"/>
    <property type="match status" value="1"/>
</dbReference>
<evidence type="ECO:0000256" key="2">
    <source>
        <dbReference type="PROSITE-ProRule" id="PRU00335"/>
    </source>
</evidence>
<dbReference type="EMBL" id="JAHBFI010000009">
    <property type="protein sequence ID" value="MBZ5962430.1"/>
    <property type="molecule type" value="Genomic_DNA"/>
</dbReference>
<dbReference type="PANTHER" id="PTHR43479:SF11">
    <property type="entry name" value="ACREF_ENVCD OPERON REPRESSOR-RELATED"/>
    <property type="match status" value="1"/>
</dbReference>
<dbReference type="InterPro" id="IPR023772">
    <property type="entry name" value="DNA-bd_HTH_TetR-type_CS"/>
</dbReference>
<dbReference type="PRINTS" id="PR00455">
    <property type="entry name" value="HTHTETR"/>
</dbReference>
<reference evidence="4" key="1">
    <citation type="submission" date="2021-05" db="EMBL/GenBank/DDBJ databases">
        <title>Pangenome of Leuconostoc gelidum warrants species status for Leuconostoc gelidum subsp. gasicomitatum.</title>
        <authorList>
            <person name="Johansson P."/>
            <person name="Sade E."/>
            <person name="Hultman J."/>
            <person name="Auvinen P."/>
            <person name="Bjorkroth J."/>
        </authorList>
    </citation>
    <scope>NUCLEOTIDE SEQUENCE</scope>
    <source>
        <strain evidence="4">A.21.4</strain>
    </source>
</reference>
<keyword evidence="1 2" id="KW-0238">DNA-binding</keyword>
<dbReference type="Gene3D" id="1.10.10.60">
    <property type="entry name" value="Homeodomain-like"/>
    <property type="match status" value="1"/>
</dbReference>
<dbReference type="PROSITE" id="PS50977">
    <property type="entry name" value="HTH_TETR_2"/>
    <property type="match status" value="1"/>
</dbReference>
<dbReference type="Pfam" id="PF00440">
    <property type="entry name" value="TetR_N"/>
    <property type="match status" value="1"/>
</dbReference>
<feature type="DNA-binding region" description="H-T-H motif" evidence="2">
    <location>
        <begin position="34"/>
        <end position="53"/>
    </location>
</feature>
<dbReference type="GO" id="GO:0003677">
    <property type="term" value="F:DNA binding"/>
    <property type="evidence" value="ECO:0007669"/>
    <property type="project" value="UniProtKB-UniRule"/>
</dbReference>
<dbReference type="Gene3D" id="1.10.357.10">
    <property type="entry name" value="Tetracycline Repressor, domain 2"/>
    <property type="match status" value="1"/>
</dbReference>
<evidence type="ECO:0000259" key="3">
    <source>
        <dbReference type="PROSITE" id="PS50977"/>
    </source>
</evidence>
<dbReference type="RefSeq" id="WP_224144091.1">
    <property type="nucleotide sequence ID" value="NZ_CBCPIF010000003.1"/>
</dbReference>
<gene>
    <name evidence="4" type="ORF">KIJ12_04560</name>
</gene>
<dbReference type="InterPro" id="IPR009057">
    <property type="entry name" value="Homeodomain-like_sf"/>
</dbReference>
<feature type="domain" description="HTH tetR-type" evidence="3">
    <location>
        <begin position="11"/>
        <end position="71"/>
    </location>
</feature>
<dbReference type="Proteomes" id="UP000752647">
    <property type="component" value="Unassembled WGS sequence"/>
</dbReference>
<evidence type="ECO:0000256" key="1">
    <source>
        <dbReference type="ARBA" id="ARBA00023125"/>
    </source>
</evidence>
<organism evidence="4 5">
    <name type="scientific">Leuconostoc gasicomitatum</name>
    <dbReference type="NCBI Taxonomy" id="115778"/>
    <lineage>
        <taxon>Bacteria</taxon>
        <taxon>Bacillati</taxon>
        <taxon>Bacillota</taxon>
        <taxon>Bacilli</taxon>
        <taxon>Lactobacillales</taxon>
        <taxon>Lactobacillaceae</taxon>
        <taxon>Leuconostoc</taxon>
        <taxon>Leuconostoc gelidum group</taxon>
    </lineage>
</organism>
<proteinExistence type="predicted"/>
<name>A0A9Q3XT91_9LACO</name>
<accession>A0A9Q3XT91</accession>